<gene>
    <name evidence="6" type="ORF">N802_05095</name>
</gene>
<keyword evidence="3" id="KW-0378">Hydrolase</keyword>
<dbReference type="STRING" id="1385520.N802_05095"/>
<dbReference type="GO" id="GO:0004518">
    <property type="term" value="F:nuclease activity"/>
    <property type="evidence" value="ECO:0007669"/>
    <property type="project" value="UniProtKB-KW"/>
</dbReference>
<evidence type="ECO:0000256" key="2">
    <source>
        <dbReference type="ARBA" id="ARBA00022723"/>
    </source>
</evidence>
<dbReference type="PANTHER" id="PTHR36173:SF1">
    <property type="entry name" value="RIBONUCLEASE VAPC22"/>
    <property type="match status" value="1"/>
</dbReference>
<keyword evidence="4" id="KW-0460">Magnesium</keyword>
<accession>A0A0A0J5X0</accession>
<evidence type="ECO:0000256" key="4">
    <source>
        <dbReference type="ARBA" id="ARBA00022842"/>
    </source>
</evidence>
<dbReference type="AlphaFoldDB" id="A0A0A0J5X0"/>
<dbReference type="InterPro" id="IPR041705">
    <property type="entry name" value="PIN_Sll0205"/>
</dbReference>
<dbReference type="Gene3D" id="3.40.50.1010">
    <property type="entry name" value="5'-nuclease"/>
    <property type="match status" value="1"/>
</dbReference>
<keyword evidence="1" id="KW-0540">Nuclease</keyword>
<sequence>MILLDTHVALWLLHDPGRIGPSARRALESAATVYFSPISLVETSVKRMIGRIDVPDDLDRIFVEQGLVALPLTPEHAVGVERFTSLARHDPFDRVLLAQAAVERCQLATADRRLLDLDLDWVIDARS</sequence>
<keyword evidence="7" id="KW-1185">Reference proteome</keyword>
<dbReference type="Proteomes" id="UP000030002">
    <property type="component" value="Unassembled WGS sequence"/>
</dbReference>
<evidence type="ECO:0000256" key="3">
    <source>
        <dbReference type="ARBA" id="ARBA00022801"/>
    </source>
</evidence>
<dbReference type="RefSeq" id="WP_035917872.1">
    <property type="nucleotide sequence ID" value="NZ_AVPJ01000014.1"/>
</dbReference>
<dbReference type="SUPFAM" id="SSF88723">
    <property type="entry name" value="PIN domain-like"/>
    <property type="match status" value="1"/>
</dbReference>
<dbReference type="Pfam" id="PF01850">
    <property type="entry name" value="PIN"/>
    <property type="match status" value="1"/>
</dbReference>
<organism evidence="6 7">
    <name type="scientific">Knoellia sinensis KCTC 19936</name>
    <dbReference type="NCBI Taxonomy" id="1385520"/>
    <lineage>
        <taxon>Bacteria</taxon>
        <taxon>Bacillati</taxon>
        <taxon>Actinomycetota</taxon>
        <taxon>Actinomycetes</taxon>
        <taxon>Micrococcales</taxon>
        <taxon>Intrasporangiaceae</taxon>
        <taxon>Knoellia</taxon>
    </lineage>
</organism>
<name>A0A0A0J5X0_9MICO</name>
<dbReference type="CDD" id="cd09872">
    <property type="entry name" value="PIN_Sll0205-like"/>
    <property type="match status" value="1"/>
</dbReference>
<keyword evidence="2" id="KW-0479">Metal-binding</keyword>
<dbReference type="InterPro" id="IPR029060">
    <property type="entry name" value="PIN-like_dom_sf"/>
</dbReference>
<reference evidence="6 7" key="1">
    <citation type="submission" date="2013-08" db="EMBL/GenBank/DDBJ databases">
        <title>The genome sequence of Knoellia sinensis.</title>
        <authorList>
            <person name="Zhu W."/>
            <person name="Wang G."/>
        </authorList>
    </citation>
    <scope>NUCLEOTIDE SEQUENCE [LARGE SCALE GENOMIC DNA]</scope>
    <source>
        <strain evidence="6 7">KCTC 19936</strain>
    </source>
</reference>
<dbReference type="eggNOG" id="COG3744">
    <property type="taxonomic scope" value="Bacteria"/>
</dbReference>
<evidence type="ECO:0000313" key="7">
    <source>
        <dbReference type="Proteomes" id="UP000030002"/>
    </source>
</evidence>
<evidence type="ECO:0000256" key="1">
    <source>
        <dbReference type="ARBA" id="ARBA00022722"/>
    </source>
</evidence>
<dbReference type="PANTHER" id="PTHR36173">
    <property type="entry name" value="RIBONUCLEASE VAPC16-RELATED"/>
    <property type="match status" value="1"/>
</dbReference>
<comment type="caution">
    <text evidence="6">The sequence shown here is derived from an EMBL/GenBank/DDBJ whole genome shotgun (WGS) entry which is preliminary data.</text>
</comment>
<dbReference type="GO" id="GO:0016787">
    <property type="term" value="F:hydrolase activity"/>
    <property type="evidence" value="ECO:0007669"/>
    <property type="project" value="UniProtKB-KW"/>
</dbReference>
<feature type="domain" description="PIN" evidence="5">
    <location>
        <begin position="2"/>
        <end position="117"/>
    </location>
</feature>
<protein>
    <recommendedName>
        <fullName evidence="5">PIN domain-containing protein</fullName>
    </recommendedName>
</protein>
<dbReference type="EMBL" id="AVPJ01000014">
    <property type="protein sequence ID" value="KGN30981.1"/>
    <property type="molecule type" value="Genomic_DNA"/>
</dbReference>
<evidence type="ECO:0000259" key="5">
    <source>
        <dbReference type="Pfam" id="PF01850"/>
    </source>
</evidence>
<evidence type="ECO:0000313" key="6">
    <source>
        <dbReference type="EMBL" id="KGN30981.1"/>
    </source>
</evidence>
<dbReference type="GO" id="GO:0046872">
    <property type="term" value="F:metal ion binding"/>
    <property type="evidence" value="ECO:0007669"/>
    <property type="project" value="UniProtKB-KW"/>
</dbReference>
<dbReference type="InterPro" id="IPR002716">
    <property type="entry name" value="PIN_dom"/>
</dbReference>
<dbReference type="InterPro" id="IPR052919">
    <property type="entry name" value="TA_system_RNase"/>
</dbReference>
<proteinExistence type="predicted"/>
<dbReference type="OrthoDB" id="9798990at2"/>